<reference evidence="1" key="2">
    <citation type="submission" date="2013-05" db="EMBL/GenBank/DDBJ databases">
        <authorList>
            <person name="Carter J.-M."/>
            <person name="Baker S.C."/>
            <person name="Pink R."/>
            <person name="Carter D.R.F."/>
            <person name="Collins A."/>
            <person name="Tomlin J."/>
            <person name="Gibbs M."/>
            <person name="Breuker C.J."/>
        </authorList>
    </citation>
    <scope>NUCLEOTIDE SEQUENCE</scope>
    <source>
        <tissue evidence="1">Ovary</tissue>
    </source>
</reference>
<reference evidence="1" key="1">
    <citation type="journal article" date="2013" name="BMC Genomics">
        <title>Unscrambling butterfly oogenesis.</title>
        <authorList>
            <person name="Carter J.M."/>
            <person name="Baker S.C."/>
            <person name="Pink R."/>
            <person name="Carter D.R."/>
            <person name="Collins A."/>
            <person name="Tomlin J."/>
            <person name="Gibbs M."/>
            <person name="Breuker C.J."/>
        </authorList>
    </citation>
    <scope>NUCLEOTIDE SEQUENCE</scope>
    <source>
        <tissue evidence="1">Ovary</tissue>
    </source>
</reference>
<organism evidence="1">
    <name type="scientific">Pararge aegeria</name>
    <name type="common">speckled wood butterfly</name>
    <dbReference type="NCBI Taxonomy" id="116150"/>
    <lineage>
        <taxon>Eukaryota</taxon>
        <taxon>Metazoa</taxon>
        <taxon>Ecdysozoa</taxon>
        <taxon>Arthropoda</taxon>
        <taxon>Hexapoda</taxon>
        <taxon>Insecta</taxon>
        <taxon>Pterygota</taxon>
        <taxon>Neoptera</taxon>
        <taxon>Endopterygota</taxon>
        <taxon>Lepidoptera</taxon>
        <taxon>Glossata</taxon>
        <taxon>Ditrysia</taxon>
        <taxon>Papilionoidea</taxon>
        <taxon>Nymphalidae</taxon>
        <taxon>Satyrinae</taxon>
        <taxon>Satyrini</taxon>
        <taxon>Parargina</taxon>
        <taxon>Pararge</taxon>
    </lineage>
</organism>
<dbReference type="InterPro" id="IPR007246">
    <property type="entry name" value="Gaa1"/>
</dbReference>
<dbReference type="PANTHER" id="PTHR13304:SF0">
    <property type="entry name" value="GLYCOSYLPHOSPHATIDYLINOSITOL ANCHOR ATTACHMENT 1 PROTEIN"/>
    <property type="match status" value="1"/>
</dbReference>
<proteinExistence type="predicted"/>
<dbReference type="Gene3D" id="3.40.630.10">
    <property type="entry name" value="Zn peptidases"/>
    <property type="match status" value="1"/>
</dbReference>
<dbReference type="AlphaFoldDB" id="S4P9N3"/>
<protein>
    <submittedName>
        <fullName evidence="1">Glycosylphosphatidylinositol anchor attachment protein</fullName>
    </submittedName>
</protein>
<name>S4P9N3_9NEOP</name>
<feature type="non-terminal residue" evidence="1">
    <location>
        <position position="96"/>
    </location>
</feature>
<dbReference type="GO" id="GO:0042765">
    <property type="term" value="C:GPI-anchor transamidase complex"/>
    <property type="evidence" value="ECO:0007669"/>
    <property type="project" value="InterPro"/>
</dbReference>
<dbReference type="GO" id="GO:0016255">
    <property type="term" value="P:attachment of GPI anchor to protein"/>
    <property type="evidence" value="ECO:0007669"/>
    <property type="project" value="TreeGrafter"/>
</dbReference>
<dbReference type="EMBL" id="GAIX01006762">
    <property type="protein sequence ID" value="JAA85798.1"/>
    <property type="molecule type" value="Transcribed_RNA"/>
</dbReference>
<sequence length="96" mass="10635">MPVPWLVGKMSQLGLEVHTHNFSLNYPFGQGQTYNGINVYGILRAPRTSSLEALVVSVPYRSLSNHQKGTGAGIALMLALAQFARLQNYWAKDIIF</sequence>
<dbReference type="Pfam" id="PF04114">
    <property type="entry name" value="Gaa1"/>
    <property type="match status" value="1"/>
</dbReference>
<accession>S4P9N3</accession>
<dbReference type="PANTHER" id="PTHR13304">
    <property type="entry name" value="GLYCOSYLPHOSPHATIDYLINOSITOL ANCHOR ATTACHMENT 1 PROTEIN"/>
    <property type="match status" value="1"/>
</dbReference>
<evidence type="ECO:0000313" key="1">
    <source>
        <dbReference type="EMBL" id="JAA85798.1"/>
    </source>
</evidence>